<gene>
    <name evidence="1" type="ORF">HCU67_00205</name>
</gene>
<dbReference type="CDD" id="cd00586">
    <property type="entry name" value="4HBT"/>
    <property type="match status" value="1"/>
</dbReference>
<organism evidence="1 2">
    <name type="scientific">Croceivirga thetidis</name>
    <dbReference type="NCBI Taxonomy" id="2721623"/>
    <lineage>
        <taxon>Bacteria</taxon>
        <taxon>Pseudomonadati</taxon>
        <taxon>Bacteroidota</taxon>
        <taxon>Flavobacteriia</taxon>
        <taxon>Flavobacteriales</taxon>
        <taxon>Flavobacteriaceae</taxon>
        <taxon>Croceivirga</taxon>
    </lineage>
</organism>
<comment type="caution">
    <text evidence="1">The sequence shown here is derived from an EMBL/GenBank/DDBJ whole genome shotgun (WGS) entry which is preliminary data.</text>
</comment>
<dbReference type="InterPro" id="IPR029069">
    <property type="entry name" value="HotDog_dom_sf"/>
</dbReference>
<name>A0ABX1GKB9_9FLAO</name>
<dbReference type="Proteomes" id="UP000718451">
    <property type="component" value="Unassembled WGS sequence"/>
</dbReference>
<dbReference type="RefSeq" id="WP_168550603.1">
    <property type="nucleotide sequence ID" value="NZ_JAAWWL010000001.1"/>
</dbReference>
<dbReference type="InterPro" id="IPR050563">
    <property type="entry name" value="4-hydroxybenzoyl-CoA_TE"/>
</dbReference>
<protein>
    <submittedName>
        <fullName evidence="1">Acyl-CoA thioesterase</fullName>
    </submittedName>
</protein>
<dbReference type="PANTHER" id="PTHR31793:SF39">
    <property type="entry name" value="THIOESTERASE_THIOL ESTER DEHYDRASE-ISOMERASE"/>
    <property type="match status" value="1"/>
</dbReference>
<evidence type="ECO:0000313" key="1">
    <source>
        <dbReference type="EMBL" id="NKI30347.1"/>
    </source>
</evidence>
<dbReference type="Pfam" id="PF13279">
    <property type="entry name" value="4HBT_2"/>
    <property type="match status" value="1"/>
</dbReference>
<keyword evidence="2" id="KW-1185">Reference proteome</keyword>
<sequence length="139" mass="16159">MKISLESYKIKERYPVHWGDMDAANHVNNLIYLRWAESARIGFMRATEISTSFSTGDVGPILGWQECKYIFPITFPDTIIVGVRCFEILEDRFKLECGIFSEKHNRLAAISKQDIIPYDYGALKKVALPQKWREKLEKL</sequence>
<accession>A0ABX1GKB9</accession>
<dbReference type="Gene3D" id="3.10.129.10">
    <property type="entry name" value="Hotdog Thioesterase"/>
    <property type="match status" value="1"/>
</dbReference>
<evidence type="ECO:0000313" key="2">
    <source>
        <dbReference type="Proteomes" id="UP000718451"/>
    </source>
</evidence>
<reference evidence="1 2" key="1">
    <citation type="submission" date="2020-04" db="EMBL/GenBank/DDBJ databases">
        <authorList>
            <person name="Yoon J."/>
        </authorList>
    </citation>
    <scope>NUCLEOTIDE SEQUENCE [LARGE SCALE GENOMIC DNA]</scope>
    <source>
        <strain evidence="1 2">DJ-13</strain>
    </source>
</reference>
<dbReference type="PANTHER" id="PTHR31793">
    <property type="entry name" value="4-HYDROXYBENZOYL-COA THIOESTERASE FAMILY MEMBER"/>
    <property type="match status" value="1"/>
</dbReference>
<proteinExistence type="predicted"/>
<dbReference type="EMBL" id="JAAWWL010000001">
    <property type="protein sequence ID" value="NKI30347.1"/>
    <property type="molecule type" value="Genomic_DNA"/>
</dbReference>
<dbReference type="SUPFAM" id="SSF54637">
    <property type="entry name" value="Thioesterase/thiol ester dehydrase-isomerase"/>
    <property type="match status" value="1"/>
</dbReference>